<reference evidence="2" key="2">
    <citation type="submission" date="2020-09" db="EMBL/GenBank/DDBJ databases">
        <authorList>
            <person name="Sun Q."/>
            <person name="Ohkuma M."/>
        </authorList>
    </citation>
    <scope>NUCLEOTIDE SEQUENCE</scope>
    <source>
        <strain evidence="2">JCM 4369</strain>
    </source>
</reference>
<evidence type="ECO:0000256" key="1">
    <source>
        <dbReference type="SAM" id="MobiDB-lite"/>
    </source>
</evidence>
<evidence type="ECO:0000313" key="2">
    <source>
        <dbReference type="EMBL" id="GGU82647.1"/>
    </source>
</evidence>
<reference evidence="2" key="1">
    <citation type="journal article" date="2014" name="Int. J. Syst. Evol. Microbiol.">
        <title>Complete genome sequence of Corynebacterium casei LMG S-19264T (=DSM 44701T), isolated from a smear-ripened cheese.</title>
        <authorList>
            <consortium name="US DOE Joint Genome Institute (JGI-PGF)"/>
            <person name="Walter F."/>
            <person name="Albersmeier A."/>
            <person name="Kalinowski J."/>
            <person name="Ruckert C."/>
        </authorList>
    </citation>
    <scope>NUCLEOTIDE SEQUENCE</scope>
    <source>
        <strain evidence="2">JCM 4369</strain>
    </source>
</reference>
<feature type="region of interest" description="Disordered" evidence="1">
    <location>
        <begin position="87"/>
        <end position="107"/>
    </location>
</feature>
<accession>A0A918I7C2</accession>
<protein>
    <submittedName>
        <fullName evidence="2">Lipoprotein</fullName>
    </submittedName>
</protein>
<keyword evidence="2" id="KW-0449">Lipoprotein</keyword>
<evidence type="ECO:0000313" key="3">
    <source>
        <dbReference type="Proteomes" id="UP000618795"/>
    </source>
</evidence>
<dbReference type="AlphaFoldDB" id="A0A918I7C2"/>
<dbReference type="Proteomes" id="UP000618795">
    <property type="component" value="Unassembled WGS sequence"/>
</dbReference>
<proteinExistence type="predicted"/>
<dbReference type="EMBL" id="BMTD01000002">
    <property type="protein sequence ID" value="GGU82647.1"/>
    <property type="molecule type" value="Genomic_DNA"/>
</dbReference>
<gene>
    <name evidence="2" type="ORF">GCM10010260_14110</name>
</gene>
<organism evidence="2 3">
    <name type="scientific">Streptomyces filipinensis</name>
    <dbReference type="NCBI Taxonomy" id="66887"/>
    <lineage>
        <taxon>Bacteria</taxon>
        <taxon>Bacillati</taxon>
        <taxon>Actinomycetota</taxon>
        <taxon>Actinomycetes</taxon>
        <taxon>Kitasatosporales</taxon>
        <taxon>Streptomycetaceae</taxon>
        <taxon>Streptomyces</taxon>
    </lineage>
</organism>
<name>A0A918I7C2_9ACTN</name>
<comment type="caution">
    <text evidence="2">The sequence shown here is derived from an EMBL/GenBank/DDBJ whole genome shotgun (WGS) entry which is preliminary data.</text>
</comment>
<keyword evidence="3" id="KW-1185">Reference proteome</keyword>
<sequence>MAVSALSFALVTGCSQGDAKKSGTAAKALSAAELKKRIIAAGEVPGYQVGPVPAARAKPITTDSAPCRPLVRVMSALPPAEAVAKADRLAMENPKKSPSAKPTSLDDLDGKKFEEAMHRSMDRDVTTVTLASYEGNGAEQALASVSAAVKDCGSGFPAQQAGTKVRFTKVAAEKATDTGDGAAAFTATMDSDDGDAAPVHAEVVRLGNTLSVYFTSNLGAMMGKKAYVVSPDVVKAQQAKLK</sequence>